<comment type="caution">
    <text evidence="1">The sequence shown here is derived from an EMBL/GenBank/DDBJ whole genome shotgun (WGS) entry which is preliminary data.</text>
</comment>
<name>A0ABW5YXB0_9SPHI</name>
<accession>A0ABW5YXB0</accession>
<protein>
    <recommendedName>
        <fullName evidence="3">4Fe-4S ferredoxin-type domain-containing protein</fullName>
    </recommendedName>
</protein>
<sequence length="77" mass="8377">MPWYQFIPPGIGTEDPSDPNQYTLVGMSPPTCLGGCKVCAIQAMDNMGKPIFTIPLYREIIRAQHNGTASANVLLKP</sequence>
<dbReference type="RefSeq" id="WP_380921205.1">
    <property type="nucleotide sequence ID" value="NZ_JBHUPE010000005.1"/>
</dbReference>
<evidence type="ECO:0000313" key="2">
    <source>
        <dbReference type="Proteomes" id="UP001597509"/>
    </source>
</evidence>
<organism evidence="1 2">
    <name type="scientific">Sphingobacterium anhuiense</name>
    <dbReference type="NCBI Taxonomy" id="493780"/>
    <lineage>
        <taxon>Bacteria</taxon>
        <taxon>Pseudomonadati</taxon>
        <taxon>Bacteroidota</taxon>
        <taxon>Sphingobacteriia</taxon>
        <taxon>Sphingobacteriales</taxon>
        <taxon>Sphingobacteriaceae</taxon>
        <taxon>Sphingobacterium</taxon>
    </lineage>
</organism>
<dbReference type="Proteomes" id="UP001597509">
    <property type="component" value="Unassembled WGS sequence"/>
</dbReference>
<evidence type="ECO:0008006" key="3">
    <source>
        <dbReference type="Google" id="ProtNLM"/>
    </source>
</evidence>
<proteinExistence type="predicted"/>
<evidence type="ECO:0000313" key="1">
    <source>
        <dbReference type="EMBL" id="MFD2904871.1"/>
    </source>
</evidence>
<dbReference type="EMBL" id="JBHUPE010000005">
    <property type="protein sequence ID" value="MFD2904871.1"/>
    <property type="molecule type" value="Genomic_DNA"/>
</dbReference>
<reference evidence="2" key="1">
    <citation type="journal article" date="2019" name="Int. J. Syst. Evol. Microbiol.">
        <title>The Global Catalogue of Microorganisms (GCM) 10K type strain sequencing project: providing services to taxonomists for standard genome sequencing and annotation.</title>
        <authorList>
            <consortium name="The Broad Institute Genomics Platform"/>
            <consortium name="The Broad Institute Genome Sequencing Center for Infectious Disease"/>
            <person name="Wu L."/>
            <person name="Ma J."/>
        </authorList>
    </citation>
    <scope>NUCLEOTIDE SEQUENCE [LARGE SCALE GENOMIC DNA]</scope>
    <source>
        <strain evidence="2">KCTC 22209</strain>
    </source>
</reference>
<keyword evidence="2" id="KW-1185">Reference proteome</keyword>
<gene>
    <name evidence="1" type="ORF">ACFS6I_13105</name>
</gene>